<sequence>MLKGTQPPIWQTPGRLQYYKAEMEPYLPDEIKWQIRMPNRIAMRELKNTYLDQIQQETHKFVQEKIKHNLLNPSKGLSLDLSVKEAEILMSANRSVRDLADKGELQKIHKRFNDLHERIEIDYQNVRNSIGQVLLQIEEKENQIVDQLRELGVQKLRRHDGHFDDPKFFDAMGLSFGHPSFNNLIMVETAIQNGHPNAEQLKPIQAKLHAYMGLQARYFEIKVELREEYVKKVAKGDPYALEELKKLTNHRDRFQGNYNRYQPLGDPEYQVYINILGEIYNTKIRKVIEDFTEYEKAYNERERVYHHFMSEQTNEALTTFKEELLQHLAGSIVVKEHRERYQKEQFDRFLSSMADLNLQKNNQTLQQFCSEYSRLIEHNIFLSHNCSSPHIEANYDDYQERTVRPLNATIFYYFFTGDRRSRTIAQWMLSAIRYPNDKVRRAYMRFFA</sequence>
<evidence type="ECO:0000313" key="2">
    <source>
        <dbReference type="Proteomes" id="UP000039865"/>
    </source>
</evidence>
<dbReference type="EMBL" id="CCKQ01018946">
    <property type="protein sequence ID" value="CDW90953.1"/>
    <property type="molecule type" value="Genomic_DNA"/>
</dbReference>
<evidence type="ECO:0000313" key="1">
    <source>
        <dbReference type="EMBL" id="CDW90953.1"/>
    </source>
</evidence>
<organism evidence="1 2">
    <name type="scientific">Stylonychia lemnae</name>
    <name type="common">Ciliate</name>
    <dbReference type="NCBI Taxonomy" id="5949"/>
    <lineage>
        <taxon>Eukaryota</taxon>
        <taxon>Sar</taxon>
        <taxon>Alveolata</taxon>
        <taxon>Ciliophora</taxon>
        <taxon>Intramacronucleata</taxon>
        <taxon>Spirotrichea</taxon>
        <taxon>Stichotrichia</taxon>
        <taxon>Sporadotrichida</taxon>
        <taxon>Oxytrichidae</taxon>
        <taxon>Stylonychinae</taxon>
        <taxon>Stylonychia</taxon>
    </lineage>
</organism>
<accession>A0A078BBL3</accession>
<dbReference type="OrthoDB" id="311637at2759"/>
<dbReference type="InParanoid" id="A0A078BBL3"/>
<keyword evidence="2" id="KW-1185">Reference proteome</keyword>
<proteinExistence type="predicted"/>
<dbReference type="AlphaFoldDB" id="A0A078BBL3"/>
<gene>
    <name evidence="1" type="primary">Contig7926.g398</name>
    <name evidence="1" type="ORF">STYLEM_20101</name>
</gene>
<dbReference type="Proteomes" id="UP000039865">
    <property type="component" value="Unassembled WGS sequence"/>
</dbReference>
<name>A0A078BBL3_STYLE</name>
<reference evidence="1 2" key="1">
    <citation type="submission" date="2014-06" db="EMBL/GenBank/DDBJ databases">
        <authorList>
            <person name="Swart Estienne"/>
        </authorList>
    </citation>
    <scope>NUCLEOTIDE SEQUENCE [LARGE SCALE GENOMIC DNA]</scope>
    <source>
        <strain evidence="1 2">130c</strain>
    </source>
</reference>
<protein>
    <submittedName>
        <fullName evidence="1">Uncharacterized protein</fullName>
    </submittedName>
</protein>